<keyword evidence="2" id="KW-0472">Membrane</keyword>
<name>A0A9Q5I072_SANBA</name>
<feature type="region of interest" description="Disordered" evidence="1">
    <location>
        <begin position="339"/>
        <end position="413"/>
    </location>
</feature>
<dbReference type="AlphaFoldDB" id="A0A9Q5I072"/>
<feature type="transmembrane region" description="Helical" evidence="2">
    <location>
        <begin position="308"/>
        <end position="329"/>
    </location>
</feature>
<dbReference type="OrthoDB" id="3366093at2759"/>
<dbReference type="GO" id="GO:0005576">
    <property type="term" value="C:extracellular region"/>
    <property type="evidence" value="ECO:0007669"/>
    <property type="project" value="TreeGrafter"/>
</dbReference>
<protein>
    <submittedName>
        <fullName evidence="3">Uncharacterized protein</fullName>
    </submittedName>
</protein>
<gene>
    <name evidence="3" type="ORF">A7U60_g3758</name>
</gene>
<dbReference type="InterPro" id="IPR039295">
    <property type="entry name" value="MSB2"/>
</dbReference>
<dbReference type="GO" id="GO:0001402">
    <property type="term" value="P:signal transduction involved in filamentous growth"/>
    <property type="evidence" value="ECO:0007669"/>
    <property type="project" value="TreeGrafter"/>
</dbReference>
<keyword evidence="2" id="KW-1133">Transmembrane helix</keyword>
<dbReference type="PANTHER" id="PTHR35778">
    <property type="entry name" value="SIGNALING MUCIN HKR1-RELATED"/>
    <property type="match status" value="1"/>
</dbReference>
<dbReference type="GO" id="GO:0005034">
    <property type="term" value="F:osmosensor activity"/>
    <property type="evidence" value="ECO:0007669"/>
    <property type="project" value="InterPro"/>
</dbReference>
<evidence type="ECO:0000313" key="4">
    <source>
        <dbReference type="Proteomes" id="UP000757232"/>
    </source>
</evidence>
<dbReference type="GO" id="GO:0007232">
    <property type="term" value="P:osmosensory signaling pathway via Sho1 osmosensor"/>
    <property type="evidence" value="ECO:0007669"/>
    <property type="project" value="InterPro"/>
</dbReference>
<reference evidence="3" key="1">
    <citation type="submission" date="2016-06" db="EMBL/GenBank/DDBJ databases">
        <title>Draft Genome sequence of the fungus Inonotus baumii.</title>
        <authorList>
            <person name="Zhu H."/>
            <person name="Lin W."/>
        </authorList>
    </citation>
    <scope>NUCLEOTIDE SEQUENCE</scope>
    <source>
        <strain evidence="3">821</strain>
    </source>
</reference>
<accession>A0A9Q5I072</accession>
<dbReference type="PANTHER" id="PTHR35778:SF1">
    <property type="entry name" value="SIGNALING MUCIN HKR1-RELATED"/>
    <property type="match status" value="1"/>
</dbReference>
<keyword evidence="2" id="KW-0812">Transmembrane</keyword>
<dbReference type="GO" id="GO:0006972">
    <property type="term" value="P:hyperosmotic response"/>
    <property type="evidence" value="ECO:0007669"/>
    <property type="project" value="TreeGrafter"/>
</dbReference>
<evidence type="ECO:0000256" key="1">
    <source>
        <dbReference type="SAM" id="MobiDB-lite"/>
    </source>
</evidence>
<comment type="caution">
    <text evidence="3">The sequence shown here is derived from an EMBL/GenBank/DDBJ whole genome shotgun (WGS) entry which is preliminary data.</text>
</comment>
<keyword evidence="4" id="KW-1185">Reference proteome</keyword>
<evidence type="ECO:0000313" key="3">
    <source>
        <dbReference type="EMBL" id="OCB89075.1"/>
    </source>
</evidence>
<organism evidence="3 4">
    <name type="scientific">Sanghuangporus baumii</name>
    <name type="common">Phellinus baumii</name>
    <dbReference type="NCBI Taxonomy" id="108892"/>
    <lineage>
        <taxon>Eukaryota</taxon>
        <taxon>Fungi</taxon>
        <taxon>Dikarya</taxon>
        <taxon>Basidiomycota</taxon>
        <taxon>Agaricomycotina</taxon>
        <taxon>Agaricomycetes</taxon>
        <taxon>Hymenochaetales</taxon>
        <taxon>Hymenochaetaceae</taxon>
        <taxon>Sanghuangporus</taxon>
    </lineage>
</organism>
<dbReference type="Proteomes" id="UP000757232">
    <property type="component" value="Unassembled WGS sequence"/>
</dbReference>
<feature type="compositionally biased region" description="Low complexity" evidence="1">
    <location>
        <begin position="286"/>
        <end position="303"/>
    </location>
</feature>
<dbReference type="EMBL" id="LNZH02000165">
    <property type="protein sequence ID" value="OCB89075.1"/>
    <property type="molecule type" value="Genomic_DNA"/>
</dbReference>
<dbReference type="GO" id="GO:0005886">
    <property type="term" value="C:plasma membrane"/>
    <property type="evidence" value="ECO:0007669"/>
    <property type="project" value="InterPro"/>
</dbReference>
<dbReference type="GO" id="GO:0031505">
    <property type="term" value="P:fungal-type cell wall organization"/>
    <property type="evidence" value="ECO:0007669"/>
    <property type="project" value="TreeGrafter"/>
</dbReference>
<feature type="region of interest" description="Disordered" evidence="1">
    <location>
        <begin position="283"/>
        <end position="303"/>
    </location>
</feature>
<proteinExistence type="predicted"/>
<evidence type="ECO:0000256" key="2">
    <source>
        <dbReference type="SAM" id="Phobius"/>
    </source>
</evidence>
<dbReference type="GO" id="GO:0009986">
    <property type="term" value="C:cell surface"/>
    <property type="evidence" value="ECO:0007669"/>
    <property type="project" value="TreeGrafter"/>
</dbReference>
<sequence>MTDTISSSLGEGSNSTMVITTTTPAENATTTTFANATSGTTTETSITFPTGNISTSSLITFPTGNTSTSSLITLTPTTTTVSTSLASQFSFLTQTTLLFSDASSTGSSSPTTLTNPDEPTSSAILESAVSGATVTSVPLPSGLPARIYPSEGGVTADTDLSDYTAISVLFDVGLAWPFVATKTDSAAQIFAYFPPCLQVALGISADQVKTFALQVYETSQYKSPDDLNELRTLFIGYVPSENVTALEQAIKAKQSNLYTGTTGISAQLAQRIDASYSVTSYPDPISQDSNSTSSSDSSASSSSSRRDAIIGVCSALGGIALCILGFLLYRNFKRRQETAHHRLQEPQTYTGPTPGQDFDRDSIGGQRRRSFYYAEDSLRGFSQPAPRDDISTHNINPAGGGMRERRPIAPGTISAPILRDNTLNW</sequence>
<dbReference type="GO" id="GO:0030010">
    <property type="term" value="P:establishment of cell polarity"/>
    <property type="evidence" value="ECO:0007669"/>
    <property type="project" value="TreeGrafter"/>
</dbReference>
<dbReference type="GO" id="GO:0030427">
    <property type="term" value="C:site of polarized growth"/>
    <property type="evidence" value="ECO:0007669"/>
    <property type="project" value="TreeGrafter"/>
</dbReference>